<feature type="compositionally biased region" description="Basic and acidic residues" evidence="18">
    <location>
        <begin position="534"/>
        <end position="547"/>
    </location>
</feature>
<evidence type="ECO:0000256" key="2">
    <source>
        <dbReference type="ARBA" id="ARBA00004170"/>
    </source>
</evidence>
<feature type="domain" description="FYVE-type" evidence="20">
    <location>
        <begin position="394"/>
        <end position="499"/>
    </location>
</feature>
<dbReference type="SUPFAM" id="SSF57903">
    <property type="entry name" value="FYVE/PHD zinc finger"/>
    <property type="match status" value="1"/>
</dbReference>
<dbReference type="PANTHER" id="PTHR46661">
    <property type="entry name" value="E3 UBIQUITIN-PROTEIN LIGASE ZNRF1-LIKE PROTEIN"/>
    <property type="match status" value="1"/>
</dbReference>
<feature type="compositionally biased region" description="Low complexity" evidence="18">
    <location>
        <begin position="517"/>
        <end position="526"/>
    </location>
</feature>
<comment type="pathway">
    <text evidence="5">Protein modification; protein ubiquitination.</text>
</comment>
<sequence length="731" mass="79300">MSGSSTASSDTSMIGQVPSEEEIIANAGSTDVLTVEHGANLNRPSTRPTDGQAVQMHTSENDPLLVSGQTISNDHPHARDRKRRLTSNSDASRLQRTRSGGAIRPDASTQAALPHRSVSMVLPSSRGSNSKAPGSSYATAIDITSSPSDDGRYGSIDPAGSGHGSSSFRAPSNWSHASDNGSHPTRIASRFQQDSRVEESRHVLLSSGASSTSRMAETPNDRPGFQTWHPASETGVQADVLMNSKNKVRQPLPWEPQSRRSSQGSSGGAWESYAQGNSHRGITGQYPDSQYSNRGPESTRSMTMSVQGAESQSFQLYHRANTLDASGFPENRQRNVESFGWRPERRVIDGNSPERRVFSASSGEASRARANTDERRHGRYPEYQDIEMPRWQPDAEVTTCPICGTVFSFWYRKHHCRKCGRVVCASCSPHSIVIPRQFIVRPPDTPSSPPSSSPPSHPPVVDLTVDDSTPVTSLNSPINPALGGGEKVRLCNPCVPDPNPNPLGYGSPRAHGHRSTHSLTSSPTSSMGNLFSRPAREEASSRQERRTVGANDRPSFLQGLGQPARRSVSGAMASFGNRSRMAGTISVADLSAAAFAPPRDTQVSEEDLCPVCTRRFPALSNEHTQDAREAHVRECIASYGASPVHREPQHVDLRQPPPPPRPSPAAARMLPFTATEKDCLAEDGSVAECTICMIEYEVGDSLARLNCFCKFHKTCIVEWFEKKPVCPTHQG</sequence>
<feature type="region of interest" description="Disordered" evidence="18">
    <location>
        <begin position="1"/>
        <end position="230"/>
    </location>
</feature>
<evidence type="ECO:0000256" key="9">
    <source>
        <dbReference type="ARBA" id="ARBA00022723"/>
    </source>
</evidence>
<keyword evidence="13" id="KW-0862">Zinc</keyword>
<dbReference type="STRING" id="1316194.A0A1Q5UAG2"/>
<evidence type="ECO:0000256" key="1">
    <source>
        <dbReference type="ARBA" id="ARBA00000900"/>
    </source>
</evidence>
<evidence type="ECO:0000256" key="16">
    <source>
        <dbReference type="ARBA" id="ARBA00023288"/>
    </source>
</evidence>
<accession>A0A1Q5UAG2</accession>
<dbReference type="GO" id="GO:0008270">
    <property type="term" value="F:zinc ion binding"/>
    <property type="evidence" value="ECO:0007669"/>
    <property type="project" value="UniProtKB-KW"/>
</dbReference>
<organism evidence="21 22">
    <name type="scientific">Penicillium subrubescens</name>
    <dbReference type="NCBI Taxonomy" id="1316194"/>
    <lineage>
        <taxon>Eukaryota</taxon>
        <taxon>Fungi</taxon>
        <taxon>Dikarya</taxon>
        <taxon>Ascomycota</taxon>
        <taxon>Pezizomycotina</taxon>
        <taxon>Eurotiomycetes</taxon>
        <taxon>Eurotiomycetidae</taxon>
        <taxon>Eurotiales</taxon>
        <taxon>Aspergillaceae</taxon>
        <taxon>Penicillium</taxon>
    </lineage>
</organism>
<keyword evidence="15" id="KW-0458">Lysosome</keyword>
<feature type="compositionally biased region" description="Basic and acidic residues" evidence="18">
    <location>
        <begin position="193"/>
        <end position="202"/>
    </location>
</feature>
<feature type="region of interest" description="Disordered" evidence="18">
    <location>
        <begin position="352"/>
        <end position="375"/>
    </location>
</feature>
<keyword evidence="11 17" id="KW-0863">Zinc-finger</keyword>
<dbReference type="EMBL" id="MNBE01000519">
    <property type="protein sequence ID" value="OKP09463.1"/>
    <property type="molecule type" value="Genomic_DNA"/>
</dbReference>
<comment type="catalytic activity">
    <reaction evidence="1">
        <text>S-ubiquitinyl-[E2 ubiquitin-conjugating enzyme]-L-cysteine + [acceptor protein]-L-lysine = [E2 ubiquitin-conjugating enzyme]-L-cysteine + N(6)-ubiquitinyl-[acceptor protein]-L-lysine.</text>
        <dbReference type="EC" id="2.3.2.27"/>
    </reaction>
</comment>
<dbReference type="Pfam" id="PF01363">
    <property type="entry name" value="FYVE"/>
    <property type="match status" value="1"/>
</dbReference>
<dbReference type="InterPro" id="IPR051878">
    <property type="entry name" value="ZNRF_ubiq-protein_ligase"/>
</dbReference>
<dbReference type="GO" id="GO:0043161">
    <property type="term" value="P:proteasome-mediated ubiquitin-dependent protein catabolic process"/>
    <property type="evidence" value="ECO:0007669"/>
    <property type="project" value="TreeGrafter"/>
</dbReference>
<evidence type="ECO:0000256" key="12">
    <source>
        <dbReference type="ARBA" id="ARBA00022786"/>
    </source>
</evidence>
<evidence type="ECO:0000313" key="22">
    <source>
        <dbReference type="Proteomes" id="UP000186955"/>
    </source>
</evidence>
<evidence type="ECO:0000256" key="10">
    <source>
        <dbReference type="ARBA" id="ARBA00022753"/>
    </source>
</evidence>
<keyword evidence="12" id="KW-0833">Ubl conjugation pathway</keyword>
<dbReference type="EC" id="2.3.2.27" evidence="6"/>
<feature type="compositionally biased region" description="Polar residues" evidence="18">
    <location>
        <begin position="164"/>
        <end position="183"/>
    </location>
</feature>
<dbReference type="GO" id="GO:0005768">
    <property type="term" value="C:endosome"/>
    <property type="evidence" value="ECO:0007669"/>
    <property type="project" value="UniProtKB-SubCell"/>
</dbReference>
<keyword evidence="10" id="KW-0967">Endosome</keyword>
<evidence type="ECO:0000256" key="18">
    <source>
        <dbReference type="SAM" id="MobiDB-lite"/>
    </source>
</evidence>
<keyword evidence="14" id="KW-0472">Membrane</keyword>
<dbReference type="InterPro" id="IPR013083">
    <property type="entry name" value="Znf_RING/FYVE/PHD"/>
</dbReference>
<dbReference type="AlphaFoldDB" id="A0A1Q5UAG2"/>
<feature type="compositionally biased region" description="Polar residues" evidence="18">
    <location>
        <begin position="125"/>
        <end position="148"/>
    </location>
</feature>
<reference evidence="21 22" key="1">
    <citation type="submission" date="2016-10" db="EMBL/GenBank/DDBJ databases">
        <title>Genome sequence of the ascomycete fungus Penicillium subrubescens.</title>
        <authorList>
            <person name="De Vries R.P."/>
            <person name="Peng M."/>
            <person name="Dilokpimol A."/>
            <person name="Hilden K."/>
            <person name="Makela M.R."/>
            <person name="Grigoriev I."/>
            <person name="Riley R."/>
            <person name="Granchi Z."/>
        </authorList>
    </citation>
    <scope>NUCLEOTIDE SEQUENCE [LARGE SCALE GENOMIC DNA]</scope>
    <source>
        <strain evidence="21 22">CBS 132785</strain>
    </source>
</reference>
<comment type="subcellular location">
    <subcellularLocation>
        <location evidence="3">Endosome</location>
    </subcellularLocation>
    <subcellularLocation>
        <location evidence="4">Lysosome</location>
    </subcellularLocation>
    <subcellularLocation>
        <location evidence="2">Membrane</location>
        <topology evidence="2">Peripheral membrane protein</topology>
    </subcellularLocation>
</comment>
<dbReference type="Gene3D" id="3.30.40.10">
    <property type="entry name" value="Zinc/RING finger domain, C3HC4 (zinc finger)"/>
    <property type="match status" value="2"/>
</dbReference>
<evidence type="ECO:0000256" key="6">
    <source>
        <dbReference type="ARBA" id="ARBA00012483"/>
    </source>
</evidence>
<keyword evidence="7" id="KW-0808">Transferase</keyword>
<dbReference type="PROSITE" id="PS50178">
    <property type="entry name" value="ZF_FYVE"/>
    <property type="match status" value="1"/>
</dbReference>
<evidence type="ECO:0000256" key="3">
    <source>
        <dbReference type="ARBA" id="ARBA00004177"/>
    </source>
</evidence>
<evidence type="ECO:0000256" key="4">
    <source>
        <dbReference type="ARBA" id="ARBA00004371"/>
    </source>
</evidence>
<feature type="region of interest" description="Disordered" evidence="18">
    <location>
        <begin position="439"/>
        <end position="482"/>
    </location>
</feature>
<dbReference type="PROSITE" id="PS50089">
    <property type="entry name" value="ZF_RING_2"/>
    <property type="match status" value="1"/>
</dbReference>
<evidence type="ECO:0000256" key="8">
    <source>
        <dbReference type="ARBA" id="ARBA00022707"/>
    </source>
</evidence>
<evidence type="ECO:0000313" key="21">
    <source>
        <dbReference type="EMBL" id="OKP09463.1"/>
    </source>
</evidence>
<dbReference type="InterPro" id="IPR011011">
    <property type="entry name" value="Znf_FYVE_PHD"/>
</dbReference>
<dbReference type="InterPro" id="IPR001841">
    <property type="entry name" value="Znf_RING"/>
</dbReference>
<feature type="compositionally biased region" description="Polar residues" evidence="18">
    <location>
        <begin position="86"/>
        <end position="98"/>
    </location>
</feature>
<evidence type="ECO:0000256" key="13">
    <source>
        <dbReference type="ARBA" id="ARBA00022833"/>
    </source>
</evidence>
<dbReference type="InterPro" id="IPR000306">
    <property type="entry name" value="Znf_FYVE"/>
</dbReference>
<evidence type="ECO:0000256" key="5">
    <source>
        <dbReference type="ARBA" id="ARBA00004906"/>
    </source>
</evidence>
<dbReference type="SUPFAM" id="SSF57850">
    <property type="entry name" value="RING/U-box"/>
    <property type="match status" value="1"/>
</dbReference>
<dbReference type="CDD" id="cd16489">
    <property type="entry name" value="mRING-CH-C4HC2H_ZNRF"/>
    <property type="match status" value="1"/>
</dbReference>
<keyword evidence="22" id="KW-1185">Reference proteome</keyword>
<feature type="compositionally biased region" description="Basic and acidic residues" evidence="18">
    <location>
        <begin position="366"/>
        <end position="375"/>
    </location>
</feature>
<comment type="caution">
    <text evidence="21">The sequence shown here is derived from an EMBL/GenBank/DDBJ whole genome shotgun (WGS) entry which is preliminary data.</text>
</comment>
<feature type="domain" description="RING-type" evidence="19">
    <location>
        <begin position="689"/>
        <end position="730"/>
    </location>
</feature>
<proteinExistence type="predicted"/>
<evidence type="ECO:0000256" key="17">
    <source>
        <dbReference type="PROSITE-ProRule" id="PRU00175"/>
    </source>
</evidence>
<evidence type="ECO:0000256" key="7">
    <source>
        <dbReference type="ARBA" id="ARBA00022679"/>
    </source>
</evidence>
<dbReference type="GO" id="GO:0070936">
    <property type="term" value="P:protein K48-linked ubiquitination"/>
    <property type="evidence" value="ECO:0007669"/>
    <property type="project" value="TreeGrafter"/>
</dbReference>
<evidence type="ECO:0000256" key="11">
    <source>
        <dbReference type="ARBA" id="ARBA00022771"/>
    </source>
</evidence>
<dbReference type="PANTHER" id="PTHR46661:SF4">
    <property type="entry name" value="RING-TYPE DOMAIN-CONTAINING PROTEIN"/>
    <property type="match status" value="1"/>
</dbReference>
<feature type="compositionally biased region" description="Polar residues" evidence="18">
    <location>
        <begin position="274"/>
        <end position="310"/>
    </location>
</feature>
<evidence type="ECO:0000256" key="15">
    <source>
        <dbReference type="ARBA" id="ARBA00023228"/>
    </source>
</evidence>
<feature type="region of interest" description="Disordered" evidence="18">
    <location>
        <begin position="248"/>
        <end position="310"/>
    </location>
</feature>
<feature type="compositionally biased region" description="Pro residues" evidence="18">
    <location>
        <begin position="443"/>
        <end position="458"/>
    </location>
</feature>
<dbReference type="GO" id="GO:0016020">
    <property type="term" value="C:membrane"/>
    <property type="evidence" value="ECO:0007669"/>
    <property type="project" value="UniProtKB-SubCell"/>
</dbReference>
<name>A0A1Q5UAG2_9EURO</name>
<keyword evidence="9" id="KW-0479">Metal-binding</keyword>
<gene>
    <name evidence="21" type="ORF">PENSUB_5199</name>
</gene>
<dbReference type="Proteomes" id="UP000186955">
    <property type="component" value="Unassembled WGS sequence"/>
</dbReference>
<dbReference type="GO" id="GO:0061630">
    <property type="term" value="F:ubiquitin protein ligase activity"/>
    <property type="evidence" value="ECO:0007669"/>
    <property type="project" value="UniProtKB-EC"/>
</dbReference>
<feature type="compositionally biased region" description="Low complexity" evidence="18">
    <location>
        <begin position="1"/>
        <end position="12"/>
    </location>
</feature>
<evidence type="ECO:0000259" key="19">
    <source>
        <dbReference type="PROSITE" id="PS50089"/>
    </source>
</evidence>
<evidence type="ECO:0000256" key="14">
    <source>
        <dbReference type="ARBA" id="ARBA00023136"/>
    </source>
</evidence>
<evidence type="ECO:0000259" key="20">
    <source>
        <dbReference type="PROSITE" id="PS50178"/>
    </source>
</evidence>
<dbReference type="SMART" id="SM00064">
    <property type="entry name" value="FYVE"/>
    <property type="match status" value="1"/>
</dbReference>
<keyword evidence="8" id="KW-0519">Myristate</keyword>
<feature type="region of interest" description="Disordered" evidence="18">
    <location>
        <begin position="502"/>
        <end position="564"/>
    </location>
</feature>
<dbReference type="InterPro" id="IPR017455">
    <property type="entry name" value="Znf_FYVE-rel"/>
</dbReference>
<dbReference type="Pfam" id="PF13639">
    <property type="entry name" value="zf-RING_2"/>
    <property type="match status" value="1"/>
</dbReference>
<protein>
    <recommendedName>
        <fullName evidence="6">RING-type E3 ubiquitin transferase</fullName>
        <ecNumber evidence="6">2.3.2.27</ecNumber>
    </recommendedName>
</protein>
<keyword evidence="16" id="KW-0449">Lipoprotein</keyword>
<feature type="compositionally biased region" description="Polar residues" evidence="18">
    <location>
        <begin position="466"/>
        <end position="478"/>
    </location>
</feature>